<dbReference type="SUPFAM" id="SSF117856">
    <property type="entry name" value="AF0104/ALDC/Ptd012-like"/>
    <property type="match status" value="1"/>
</dbReference>
<dbReference type="EMBL" id="BJWL01000009">
    <property type="protein sequence ID" value="GFY94248.1"/>
    <property type="molecule type" value="Genomic_DNA"/>
</dbReference>
<evidence type="ECO:0000313" key="7">
    <source>
        <dbReference type="EMBL" id="GFY94248.1"/>
    </source>
</evidence>
<feature type="compositionally biased region" description="Basic residues" evidence="5">
    <location>
        <begin position="121"/>
        <end position="130"/>
    </location>
</feature>
<keyword evidence="4" id="KW-0539">Nucleus</keyword>
<evidence type="ECO:0000313" key="8">
    <source>
        <dbReference type="Proteomes" id="UP000585474"/>
    </source>
</evidence>
<evidence type="ECO:0000256" key="3">
    <source>
        <dbReference type="ARBA" id="ARBA00023163"/>
    </source>
</evidence>
<dbReference type="CDD" id="cd11378">
    <property type="entry name" value="DUF296"/>
    <property type="match status" value="1"/>
</dbReference>
<organism evidence="7 8">
    <name type="scientific">Actinidia rufa</name>
    <dbReference type="NCBI Taxonomy" id="165716"/>
    <lineage>
        <taxon>Eukaryota</taxon>
        <taxon>Viridiplantae</taxon>
        <taxon>Streptophyta</taxon>
        <taxon>Embryophyta</taxon>
        <taxon>Tracheophyta</taxon>
        <taxon>Spermatophyta</taxon>
        <taxon>Magnoliopsida</taxon>
        <taxon>eudicotyledons</taxon>
        <taxon>Gunneridae</taxon>
        <taxon>Pentapetalae</taxon>
        <taxon>asterids</taxon>
        <taxon>Ericales</taxon>
        <taxon>Actinidiaceae</taxon>
        <taxon>Actinidia</taxon>
    </lineage>
</organism>
<sequence length="180" mass="19051">MKIISFQEQCARDLCVLSAIGLTSNVKLRQPGSSDGVFTFEGIFQILMLTGSFTHTEVGSSKGRSGVLNVTLAGSDGHLIGGMLSGRLIAAGPVKVVVGSFMPNGLPNGLPNELSNGLQQQKRKKKKRLPKSTPIAISSASMFPNSVGNEHYRTAEQNNSAAPMPNLDAPLIRTANRASM</sequence>
<comment type="subcellular location">
    <subcellularLocation>
        <location evidence="4">Nucleus</location>
    </subcellularLocation>
</comment>
<reference evidence="7 8" key="1">
    <citation type="submission" date="2019-07" db="EMBL/GenBank/DDBJ databases">
        <title>De Novo Assembly of kiwifruit Actinidia rufa.</title>
        <authorList>
            <person name="Sugita-Konishi S."/>
            <person name="Sato K."/>
            <person name="Mori E."/>
            <person name="Abe Y."/>
            <person name="Kisaki G."/>
            <person name="Hamano K."/>
            <person name="Suezawa K."/>
            <person name="Otani M."/>
            <person name="Fukuda T."/>
            <person name="Manabe T."/>
            <person name="Gomi K."/>
            <person name="Tabuchi M."/>
            <person name="Akimitsu K."/>
            <person name="Kataoka I."/>
        </authorList>
    </citation>
    <scope>NUCLEOTIDE SEQUENCE [LARGE SCALE GENOMIC DNA]</scope>
    <source>
        <strain evidence="8">cv. Fuchu</strain>
    </source>
</reference>
<dbReference type="PANTHER" id="PTHR31500:SF96">
    <property type="entry name" value="AT-HOOK MOTIF NUCLEAR-LOCALIZED PROTEIN 7"/>
    <property type="match status" value="1"/>
</dbReference>
<dbReference type="GO" id="GO:0003680">
    <property type="term" value="F:minor groove of adenine-thymine-rich DNA binding"/>
    <property type="evidence" value="ECO:0007669"/>
    <property type="project" value="UniProtKB-UniRule"/>
</dbReference>
<dbReference type="OrthoDB" id="2014829at2759"/>
<accession>A0A7J0F6A9</accession>
<gene>
    <name evidence="7" type="ORF">Acr_09g0006940</name>
</gene>
<feature type="domain" description="PPC" evidence="6">
    <location>
        <begin position="1"/>
        <end position="122"/>
    </location>
</feature>
<keyword evidence="1 4" id="KW-0805">Transcription regulation</keyword>
<keyword evidence="3 4" id="KW-0804">Transcription</keyword>
<name>A0A7J0F6A9_9ERIC</name>
<evidence type="ECO:0000259" key="6">
    <source>
        <dbReference type="PROSITE" id="PS51742"/>
    </source>
</evidence>
<dbReference type="Proteomes" id="UP000585474">
    <property type="component" value="Unassembled WGS sequence"/>
</dbReference>
<dbReference type="InterPro" id="IPR005175">
    <property type="entry name" value="PPC_dom"/>
</dbReference>
<dbReference type="AlphaFoldDB" id="A0A7J0F6A9"/>
<dbReference type="Pfam" id="PF03479">
    <property type="entry name" value="PCC"/>
    <property type="match status" value="1"/>
</dbReference>
<comment type="domain">
    <text evidence="4">The PPC domain mediates interactions between AHL proteins.</text>
</comment>
<dbReference type="GO" id="GO:0005634">
    <property type="term" value="C:nucleus"/>
    <property type="evidence" value="ECO:0007669"/>
    <property type="project" value="UniProtKB-SubCell"/>
</dbReference>
<proteinExistence type="predicted"/>
<dbReference type="Gene3D" id="3.30.1330.80">
    <property type="entry name" value="Hypothetical protein, similar to alpha- acetolactate decarboxylase, domain 2"/>
    <property type="match status" value="1"/>
</dbReference>
<evidence type="ECO:0000256" key="5">
    <source>
        <dbReference type="SAM" id="MobiDB-lite"/>
    </source>
</evidence>
<dbReference type="PROSITE" id="PS51742">
    <property type="entry name" value="PPC"/>
    <property type="match status" value="1"/>
</dbReference>
<evidence type="ECO:0000256" key="1">
    <source>
        <dbReference type="ARBA" id="ARBA00023015"/>
    </source>
</evidence>
<comment type="function">
    <text evidence="4">Transcription factor that specifically binds AT-rich DNA sequences related to the nuclear matrix attachment regions (MARs).</text>
</comment>
<dbReference type="PANTHER" id="PTHR31500">
    <property type="entry name" value="AT-HOOK MOTIF NUCLEAR-LOCALIZED PROTEIN 9"/>
    <property type="match status" value="1"/>
</dbReference>
<evidence type="ECO:0000256" key="2">
    <source>
        <dbReference type="ARBA" id="ARBA00023125"/>
    </source>
</evidence>
<protein>
    <recommendedName>
        <fullName evidence="4">AT-hook motif nuclear-localized protein</fullName>
    </recommendedName>
</protein>
<feature type="region of interest" description="Disordered" evidence="5">
    <location>
        <begin position="109"/>
        <end position="135"/>
    </location>
</feature>
<keyword evidence="8" id="KW-1185">Reference proteome</keyword>
<keyword evidence="2 4" id="KW-0238">DNA-binding</keyword>
<evidence type="ECO:0000256" key="4">
    <source>
        <dbReference type="RuleBase" id="RU367031"/>
    </source>
</evidence>
<dbReference type="InterPro" id="IPR039605">
    <property type="entry name" value="AHL"/>
</dbReference>
<comment type="caution">
    <text evidence="7">The sequence shown here is derived from an EMBL/GenBank/DDBJ whole genome shotgun (WGS) entry which is preliminary data.</text>
</comment>